<name>A0A0G1XWB9_9BACT</name>
<organism evidence="3 4">
    <name type="scientific">Candidatus Giovannonibacteria bacterium GW2011_GWA2_53_7</name>
    <dbReference type="NCBI Taxonomy" id="1618650"/>
    <lineage>
        <taxon>Bacteria</taxon>
        <taxon>Candidatus Giovannoniibacteriota</taxon>
    </lineage>
</organism>
<proteinExistence type="predicted"/>
<dbReference type="SUPFAM" id="SSF53254">
    <property type="entry name" value="Phosphoglycerate mutase-like"/>
    <property type="match status" value="1"/>
</dbReference>
<dbReference type="Pfam" id="PF00300">
    <property type="entry name" value="His_Phos_1"/>
    <property type="match status" value="1"/>
</dbReference>
<reference evidence="3 4" key="1">
    <citation type="journal article" date="2015" name="Nature">
        <title>rRNA introns, odd ribosomes, and small enigmatic genomes across a large radiation of phyla.</title>
        <authorList>
            <person name="Brown C.T."/>
            <person name="Hug L.A."/>
            <person name="Thomas B.C."/>
            <person name="Sharon I."/>
            <person name="Castelle C.J."/>
            <person name="Singh A."/>
            <person name="Wilkins M.J."/>
            <person name="Williams K.H."/>
            <person name="Banfield J.F."/>
        </authorList>
    </citation>
    <scope>NUCLEOTIDE SEQUENCE [LARGE SCALE GENOMIC DNA]</scope>
</reference>
<dbReference type="GO" id="GO:0043456">
    <property type="term" value="P:regulation of pentose-phosphate shunt"/>
    <property type="evidence" value="ECO:0007669"/>
    <property type="project" value="TreeGrafter"/>
</dbReference>
<evidence type="ECO:0000256" key="2">
    <source>
        <dbReference type="PIRSR" id="PIRSR613078-2"/>
    </source>
</evidence>
<dbReference type="PANTHER" id="PTHR46517">
    <property type="entry name" value="FRUCTOSE-2,6-BISPHOSPHATASE TIGAR"/>
    <property type="match status" value="1"/>
</dbReference>
<accession>A0A0G1XWB9</accession>
<dbReference type="InterPro" id="IPR051695">
    <property type="entry name" value="Phosphoglycerate_Mutase"/>
</dbReference>
<dbReference type="PANTHER" id="PTHR46517:SF1">
    <property type="entry name" value="FRUCTOSE-2,6-BISPHOSPHATASE TIGAR"/>
    <property type="match status" value="1"/>
</dbReference>
<gene>
    <name evidence="3" type="ORF">UY81_C0050G0003</name>
</gene>
<dbReference type="PROSITE" id="PS00175">
    <property type="entry name" value="PG_MUTASE"/>
    <property type="match status" value="1"/>
</dbReference>
<dbReference type="InterPro" id="IPR001345">
    <property type="entry name" value="PG/BPGM_mutase_AS"/>
</dbReference>
<comment type="caution">
    <text evidence="3">The sequence shown here is derived from an EMBL/GenBank/DDBJ whole genome shotgun (WGS) entry which is preliminary data.</text>
</comment>
<dbReference type="GO" id="GO:0005829">
    <property type="term" value="C:cytosol"/>
    <property type="evidence" value="ECO:0007669"/>
    <property type="project" value="TreeGrafter"/>
</dbReference>
<dbReference type="InterPro" id="IPR013078">
    <property type="entry name" value="His_Pase_superF_clade-1"/>
</dbReference>
<feature type="binding site" evidence="2">
    <location>
        <position position="59"/>
    </location>
    <ligand>
        <name>substrate</name>
    </ligand>
</feature>
<dbReference type="AlphaFoldDB" id="A0A0G1XWB9"/>
<dbReference type="SMART" id="SM00855">
    <property type="entry name" value="PGAM"/>
    <property type="match status" value="1"/>
</dbReference>
<evidence type="ECO:0000256" key="1">
    <source>
        <dbReference type="ARBA" id="ARBA00022801"/>
    </source>
</evidence>
<dbReference type="Proteomes" id="UP000034290">
    <property type="component" value="Unassembled WGS sequence"/>
</dbReference>
<dbReference type="CDD" id="cd07067">
    <property type="entry name" value="HP_PGM_like"/>
    <property type="match status" value="1"/>
</dbReference>
<evidence type="ECO:0000313" key="3">
    <source>
        <dbReference type="EMBL" id="KKW35195.1"/>
    </source>
</evidence>
<protein>
    <submittedName>
        <fullName evidence="3">Phosphoglycerate mutase</fullName>
    </submittedName>
</protein>
<keyword evidence="1" id="KW-0378">Hydrolase</keyword>
<dbReference type="Gene3D" id="3.40.50.1240">
    <property type="entry name" value="Phosphoglycerate mutase-like"/>
    <property type="match status" value="2"/>
</dbReference>
<evidence type="ECO:0000313" key="4">
    <source>
        <dbReference type="Proteomes" id="UP000034290"/>
    </source>
</evidence>
<feature type="binding site" evidence="2">
    <location>
        <begin position="10"/>
        <end position="17"/>
    </location>
    <ligand>
        <name>substrate</name>
    </ligand>
</feature>
<sequence>MNTKHVFIVRHGESVANATGIRQGPETPLTERGESQAALIGTRLRDHQIERIVASPYARAHKTARIISEKLGMTINDVSPLFKERTNPSIMRGKRDNETLPEERILVTSHGLFMKAILAHVLLGDHLNGRIFWDQFIPIKNVENTGILHLEYTDNYHGTCKYWKLHSWNDRAHLE</sequence>
<dbReference type="GO" id="GO:0045820">
    <property type="term" value="P:negative regulation of glycolytic process"/>
    <property type="evidence" value="ECO:0007669"/>
    <property type="project" value="TreeGrafter"/>
</dbReference>
<dbReference type="GO" id="GO:0004331">
    <property type="term" value="F:fructose-2,6-bisphosphate 2-phosphatase activity"/>
    <property type="evidence" value="ECO:0007669"/>
    <property type="project" value="TreeGrafter"/>
</dbReference>
<dbReference type="EMBL" id="LCRM01000050">
    <property type="protein sequence ID" value="KKW35195.1"/>
    <property type="molecule type" value="Genomic_DNA"/>
</dbReference>
<dbReference type="InterPro" id="IPR029033">
    <property type="entry name" value="His_PPase_superfam"/>
</dbReference>